<dbReference type="Gene3D" id="3.30.300.30">
    <property type="match status" value="1"/>
</dbReference>
<dbReference type="PANTHER" id="PTHR43813:SF1">
    <property type="entry name" value="ACYL-ACTIVATING ENZYME 16, CHLOROPLASTIC-RELATED"/>
    <property type="match status" value="1"/>
</dbReference>
<dbReference type="InterPro" id="IPR045851">
    <property type="entry name" value="AMP-bd_C_sf"/>
</dbReference>
<dbReference type="Gene3D" id="3.40.50.12780">
    <property type="entry name" value="N-terminal domain of ligase-like"/>
    <property type="match status" value="1"/>
</dbReference>
<evidence type="ECO:0000313" key="3">
    <source>
        <dbReference type="EMBL" id="KAG0557012.1"/>
    </source>
</evidence>
<dbReference type="Proteomes" id="UP000822688">
    <property type="component" value="Chromosome 11"/>
</dbReference>
<keyword evidence="1" id="KW-0472">Membrane</keyword>
<dbReference type="PRINTS" id="PR00154">
    <property type="entry name" value="AMPBINDING"/>
</dbReference>
<evidence type="ECO:0000259" key="2">
    <source>
        <dbReference type="Pfam" id="PF00501"/>
    </source>
</evidence>
<dbReference type="InterPro" id="IPR020459">
    <property type="entry name" value="AMP-binding"/>
</dbReference>
<dbReference type="AlphaFoldDB" id="A0A8T0GIQ1"/>
<dbReference type="InterPro" id="IPR052987">
    <property type="entry name" value="Chloroplast_AMP-bd_Enzymes"/>
</dbReference>
<dbReference type="InterPro" id="IPR042099">
    <property type="entry name" value="ANL_N_sf"/>
</dbReference>
<name>A0A8T0GIQ1_CERPU</name>
<gene>
    <name evidence="3" type="ORF">KC19_11G095400</name>
</gene>
<dbReference type="GO" id="GO:0009507">
    <property type="term" value="C:chloroplast"/>
    <property type="evidence" value="ECO:0007669"/>
    <property type="project" value="TreeGrafter"/>
</dbReference>
<protein>
    <recommendedName>
        <fullName evidence="2">AMP-dependent synthetase/ligase domain-containing protein</fullName>
    </recommendedName>
</protein>
<dbReference type="Pfam" id="PF23562">
    <property type="entry name" value="AMP-binding_C_3"/>
    <property type="match status" value="1"/>
</dbReference>
<dbReference type="SUPFAM" id="SSF56801">
    <property type="entry name" value="Acetyl-CoA synthetase-like"/>
    <property type="match status" value="1"/>
</dbReference>
<dbReference type="PROSITE" id="PS00455">
    <property type="entry name" value="AMP_BINDING"/>
    <property type="match status" value="1"/>
</dbReference>
<organism evidence="3 4">
    <name type="scientific">Ceratodon purpureus</name>
    <name type="common">Fire moss</name>
    <name type="synonym">Dicranum purpureum</name>
    <dbReference type="NCBI Taxonomy" id="3225"/>
    <lineage>
        <taxon>Eukaryota</taxon>
        <taxon>Viridiplantae</taxon>
        <taxon>Streptophyta</taxon>
        <taxon>Embryophyta</taxon>
        <taxon>Bryophyta</taxon>
        <taxon>Bryophytina</taxon>
        <taxon>Bryopsida</taxon>
        <taxon>Dicranidae</taxon>
        <taxon>Pseudoditrichales</taxon>
        <taxon>Ditrichaceae</taxon>
        <taxon>Ceratodon</taxon>
    </lineage>
</organism>
<dbReference type="PANTHER" id="PTHR43813">
    <property type="entry name" value="ACYL-ACTIVATING ENZYME 16, CHLOROPLASTIC-RELATED"/>
    <property type="match status" value="1"/>
</dbReference>
<dbReference type="Pfam" id="PF00501">
    <property type="entry name" value="AMP-binding"/>
    <property type="match status" value="1"/>
</dbReference>
<dbReference type="InterPro" id="IPR020845">
    <property type="entry name" value="AMP-binding_CS"/>
</dbReference>
<dbReference type="GO" id="GO:0008922">
    <property type="term" value="F:long-chain fatty acid [acyl-carrier-protein] ligase activity"/>
    <property type="evidence" value="ECO:0007669"/>
    <property type="project" value="TreeGrafter"/>
</dbReference>
<keyword evidence="1" id="KW-1133">Transmembrane helix</keyword>
<evidence type="ECO:0000256" key="1">
    <source>
        <dbReference type="SAM" id="Phobius"/>
    </source>
</evidence>
<dbReference type="GO" id="GO:0030497">
    <property type="term" value="P:fatty acid elongation"/>
    <property type="evidence" value="ECO:0007669"/>
    <property type="project" value="TreeGrafter"/>
</dbReference>
<proteinExistence type="predicted"/>
<dbReference type="EMBL" id="CM026432">
    <property type="protein sequence ID" value="KAG0557012.1"/>
    <property type="molecule type" value="Genomic_DNA"/>
</dbReference>
<feature type="domain" description="AMP-dependent synthetase/ligase" evidence="2">
    <location>
        <begin position="95"/>
        <end position="546"/>
    </location>
</feature>
<sequence>MATLCVSLPSTVVGCRGSDRGQFTGRRLQARFGSSPLGRRFRGGVSKQVNLKVWTVRASLETRQNVGASRKGAPLLIEGAVDGDAKWVALPDIWRTAAVKYGDRVALVDPHRNPPAELTFNQVEQAILDFAEGLRAAGIQPNQTVALFADNSHRWLIADQGILAAGAVNAVRGSRSSVEELLYIYTHSDSVALVIDNAEMFKQLAPKLRENANVKFVVLLWGEKSSVVSTNGSFLKDTPIHTFDEFVELGKGSRKTSSGKTHDKIQSDDVATLVYTSGTTGKPKGVMLTHGNLLHQVINLWSVIQPAPGMRFLTLLPPWHMYERSCEYFYLSRGCSHVYTNVKKLKEDLILYKPEYFVAVPLVFDLLYNGVQKQLAAASGARKTLAMALISISSKYMDAKRIASGRDLASARKKQSVVMAAKDWLIAMVVMAVLLPLHLLAKALVYKKIRGTLTMGTAISGGGSLPSHVDKFLEMIGIPVLNGYGLTETSPVLGCRLPHNNILGTVGKPIPGTFVKVVDPETNMQLGPGIKGLVKARGPQIMKGYYKNEAATSKTIDSEGWLDTGDLGWIAPEMSIGAARRCGGVLTLDGRQKDTIVLLNGENVEPTEIEEAMTQSTLIQHIVVLGQDQRKLGALIVVNKDDLHAAVKERMQAKGNNGEPSDADLRACIREELKTYSAGCSYSVASFELLYEPFTVENGLLTPTMKVKRDVVAATYKEEVKALFK</sequence>
<feature type="transmembrane region" description="Helical" evidence="1">
    <location>
        <begin position="424"/>
        <end position="445"/>
    </location>
</feature>
<reference evidence="3 4" key="1">
    <citation type="submission" date="2020-06" db="EMBL/GenBank/DDBJ databases">
        <title>WGS assembly of Ceratodon purpureus strain R40.</title>
        <authorList>
            <person name="Carey S.B."/>
            <person name="Jenkins J."/>
            <person name="Shu S."/>
            <person name="Lovell J.T."/>
            <person name="Sreedasyam A."/>
            <person name="Maumus F."/>
            <person name="Tiley G.P."/>
            <person name="Fernandez-Pozo N."/>
            <person name="Barry K."/>
            <person name="Chen C."/>
            <person name="Wang M."/>
            <person name="Lipzen A."/>
            <person name="Daum C."/>
            <person name="Saski C.A."/>
            <person name="Payton A.C."/>
            <person name="Mcbreen J.C."/>
            <person name="Conrad R.E."/>
            <person name="Kollar L.M."/>
            <person name="Olsson S."/>
            <person name="Huttunen S."/>
            <person name="Landis J.B."/>
            <person name="Wickett N.J."/>
            <person name="Johnson M.G."/>
            <person name="Rensing S.A."/>
            <person name="Grimwood J."/>
            <person name="Schmutz J."/>
            <person name="Mcdaniel S.F."/>
        </authorList>
    </citation>
    <scope>NUCLEOTIDE SEQUENCE [LARGE SCALE GENOMIC DNA]</scope>
    <source>
        <strain evidence="3 4">R40</strain>
    </source>
</reference>
<comment type="caution">
    <text evidence="3">The sequence shown here is derived from an EMBL/GenBank/DDBJ whole genome shotgun (WGS) entry which is preliminary data.</text>
</comment>
<evidence type="ECO:0000313" key="4">
    <source>
        <dbReference type="Proteomes" id="UP000822688"/>
    </source>
</evidence>
<accession>A0A8T0GIQ1</accession>
<keyword evidence="4" id="KW-1185">Reference proteome</keyword>
<keyword evidence="1" id="KW-0812">Transmembrane</keyword>
<dbReference type="InterPro" id="IPR000873">
    <property type="entry name" value="AMP-dep_synth/lig_dom"/>
</dbReference>